<feature type="transmembrane region" description="Helical" evidence="7">
    <location>
        <begin position="44"/>
        <end position="70"/>
    </location>
</feature>
<gene>
    <name evidence="10" type="ORF">D2E26_0751</name>
</gene>
<dbReference type="GO" id="GO:0055085">
    <property type="term" value="P:transmembrane transport"/>
    <property type="evidence" value="ECO:0007669"/>
    <property type="project" value="InterPro"/>
</dbReference>
<dbReference type="EMBL" id="QXGM01000001">
    <property type="protein sequence ID" value="RSX56188.1"/>
    <property type="molecule type" value="Genomic_DNA"/>
</dbReference>
<feature type="transmembrane region" description="Helical" evidence="7">
    <location>
        <begin position="138"/>
        <end position="163"/>
    </location>
</feature>
<comment type="similarity">
    <text evidence="7">Belongs to the binding-protein-dependent transport system permease family.</text>
</comment>
<proteinExistence type="inferred from homology"/>
<feature type="region of interest" description="Disordered" evidence="8">
    <location>
        <begin position="1"/>
        <end position="37"/>
    </location>
</feature>
<comment type="subcellular location">
    <subcellularLocation>
        <location evidence="1 7">Cell membrane</location>
        <topology evidence="1 7">Multi-pass membrane protein</topology>
    </subcellularLocation>
</comment>
<feature type="transmembrane region" description="Helical" evidence="7">
    <location>
        <begin position="193"/>
        <end position="219"/>
    </location>
</feature>
<organism evidence="10 11">
    <name type="scientific">Bifidobacterium dolichotidis</name>
    <dbReference type="NCBI Taxonomy" id="2306976"/>
    <lineage>
        <taxon>Bacteria</taxon>
        <taxon>Bacillati</taxon>
        <taxon>Actinomycetota</taxon>
        <taxon>Actinomycetes</taxon>
        <taxon>Bifidobacteriales</taxon>
        <taxon>Bifidobacteriaceae</taxon>
        <taxon>Bifidobacterium</taxon>
    </lineage>
</organism>
<dbReference type="InterPro" id="IPR000515">
    <property type="entry name" value="MetI-like"/>
</dbReference>
<protein>
    <submittedName>
        <fullName evidence="10">ABC transporter, permease protein</fullName>
    </submittedName>
</protein>
<evidence type="ECO:0000256" key="8">
    <source>
        <dbReference type="SAM" id="MobiDB-lite"/>
    </source>
</evidence>
<dbReference type="Pfam" id="PF00528">
    <property type="entry name" value="BPD_transp_1"/>
    <property type="match status" value="1"/>
</dbReference>
<evidence type="ECO:0000256" key="3">
    <source>
        <dbReference type="ARBA" id="ARBA00022475"/>
    </source>
</evidence>
<dbReference type="InterPro" id="IPR050809">
    <property type="entry name" value="UgpAE/MalFG_permease"/>
</dbReference>
<dbReference type="CDD" id="cd06261">
    <property type="entry name" value="TM_PBP2"/>
    <property type="match status" value="1"/>
</dbReference>
<evidence type="ECO:0000256" key="4">
    <source>
        <dbReference type="ARBA" id="ARBA00022692"/>
    </source>
</evidence>
<dbReference type="PROSITE" id="PS50928">
    <property type="entry name" value="ABC_TM1"/>
    <property type="match status" value="1"/>
</dbReference>
<keyword evidence="4 7" id="KW-0812">Transmembrane</keyword>
<sequence length="332" mass="36332">MMNTGLKTTRTAEQSVQTTPAHPASPQLKSPQPKSAQPSHRLPAMMLLPACIIIALLVVIPFIMLVIASLTNFNMRSLFTGEFDLVGFKQYAQVFTSSQFLYSLGITIVFTAVLVATSMLLGMGVAQMMTRLGSVLRTLVSIALVLAWALPNVASALIFAWMFQPGYGVINWMLSQLQMFGDVRNLSWTTNPVLAFVCIWLLVIWQAVPYIAITVYAAQSQLDSSYLEAASLDGAGPIRSYWSITVPLLSPQLIVIGVLSTIWDFNIFNQTWLLTQGGPNDATATVGIYAYRQAFVSFDIGRGAAISMITTVLLLALTGVYLRRMFKAGKEV</sequence>
<evidence type="ECO:0000256" key="2">
    <source>
        <dbReference type="ARBA" id="ARBA00022448"/>
    </source>
</evidence>
<feature type="domain" description="ABC transmembrane type-1" evidence="9">
    <location>
        <begin position="104"/>
        <end position="321"/>
    </location>
</feature>
<evidence type="ECO:0000256" key="7">
    <source>
        <dbReference type="RuleBase" id="RU363032"/>
    </source>
</evidence>
<feature type="transmembrane region" description="Helical" evidence="7">
    <location>
        <begin position="304"/>
        <end position="322"/>
    </location>
</feature>
<dbReference type="SUPFAM" id="SSF161098">
    <property type="entry name" value="MetI-like"/>
    <property type="match status" value="1"/>
</dbReference>
<dbReference type="InterPro" id="IPR035906">
    <property type="entry name" value="MetI-like_sf"/>
</dbReference>
<keyword evidence="3" id="KW-1003">Cell membrane</keyword>
<evidence type="ECO:0000313" key="10">
    <source>
        <dbReference type="EMBL" id="RSX56188.1"/>
    </source>
</evidence>
<feature type="compositionally biased region" description="Polar residues" evidence="8">
    <location>
        <begin position="1"/>
        <end position="20"/>
    </location>
</feature>
<dbReference type="Proteomes" id="UP000287609">
    <property type="component" value="Unassembled WGS sequence"/>
</dbReference>
<evidence type="ECO:0000256" key="5">
    <source>
        <dbReference type="ARBA" id="ARBA00022989"/>
    </source>
</evidence>
<evidence type="ECO:0000256" key="6">
    <source>
        <dbReference type="ARBA" id="ARBA00023136"/>
    </source>
</evidence>
<keyword evidence="6 7" id="KW-0472">Membrane</keyword>
<evidence type="ECO:0000259" key="9">
    <source>
        <dbReference type="PROSITE" id="PS50928"/>
    </source>
</evidence>
<reference evidence="10 11" key="1">
    <citation type="submission" date="2018-09" db="EMBL/GenBank/DDBJ databases">
        <title>Characterization of the phylogenetic diversity of five novel species belonging to the genus Bifidobacterium.</title>
        <authorList>
            <person name="Lugli G.A."/>
            <person name="Duranti S."/>
            <person name="Milani C."/>
        </authorList>
    </citation>
    <scope>NUCLEOTIDE SEQUENCE [LARGE SCALE GENOMIC DNA]</scope>
    <source>
        <strain evidence="10 11">2036B</strain>
    </source>
</reference>
<dbReference type="Gene3D" id="1.10.3720.10">
    <property type="entry name" value="MetI-like"/>
    <property type="match status" value="1"/>
</dbReference>
<dbReference type="PANTHER" id="PTHR43227:SF8">
    <property type="entry name" value="DIACETYLCHITOBIOSE UPTAKE SYSTEM PERMEASE PROTEIN DASB"/>
    <property type="match status" value="1"/>
</dbReference>
<feature type="compositionally biased region" description="Polar residues" evidence="8">
    <location>
        <begin position="27"/>
        <end position="37"/>
    </location>
</feature>
<feature type="transmembrane region" description="Helical" evidence="7">
    <location>
        <begin position="100"/>
        <end position="126"/>
    </location>
</feature>
<dbReference type="AlphaFoldDB" id="A0A430FTP0"/>
<name>A0A430FTP0_9BIFI</name>
<accession>A0A430FTP0</accession>
<evidence type="ECO:0000256" key="1">
    <source>
        <dbReference type="ARBA" id="ARBA00004651"/>
    </source>
</evidence>
<comment type="caution">
    <text evidence="10">The sequence shown here is derived from an EMBL/GenBank/DDBJ whole genome shotgun (WGS) entry which is preliminary data.</text>
</comment>
<dbReference type="RefSeq" id="WP_241218846.1">
    <property type="nucleotide sequence ID" value="NZ_QXGM01000001.1"/>
</dbReference>
<evidence type="ECO:0000313" key="11">
    <source>
        <dbReference type="Proteomes" id="UP000287609"/>
    </source>
</evidence>
<keyword evidence="11" id="KW-1185">Reference proteome</keyword>
<keyword evidence="5 7" id="KW-1133">Transmembrane helix</keyword>
<keyword evidence="2 7" id="KW-0813">Transport</keyword>
<dbReference type="GO" id="GO:0005886">
    <property type="term" value="C:plasma membrane"/>
    <property type="evidence" value="ECO:0007669"/>
    <property type="project" value="UniProtKB-SubCell"/>
</dbReference>
<feature type="transmembrane region" description="Helical" evidence="7">
    <location>
        <begin position="240"/>
        <end position="263"/>
    </location>
</feature>
<dbReference type="PANTHER" id="PTHR43227">
    <property type="entry name" value="BLL4140 PROTEIN"/>
    <property type="match status" value="1"/>
</dbReference>